<gene>
    <name evidence="3" type="ORF">UV89_C0029G0005</name>
</gene>
<evidence type="ECO:0000313" key="4">
    <source>
        <dbReference type="Proteomes" id="UP000033910"/>
    </source>
</evidence>
<feature type="transmembrane region" description="Helical" evidence="1">
    <location>
        <begin position="15"/>
        <end position="32"/>
    </location>
</feature>
<feature type="transmembrane region" description="Helical" evidence="1">
    <location>
        <begin position="105"/>
        <end position="125"/>
    </location>
</feature>
<comment type="caution">
    <text evidence="3">The sequence shown here is derived from an EMBL/GenBank/DDBJ whole genome shotgun (WGS) entry which is preliminary data.</text>
</comment>
<sequence length="302" mass="35236">MKLWDRLTVLFRNKYAALIFFTVVFFLTRFLFLGTDEINPDGVNWHYRSQQFIVGLKSGDFERTYQHYHPGVTLMWITGVPIEIYKQITGYTTYDQYNFLGFNTVAKISVVLAQLVLTFILLYYLSKVAGFKTAYLSVFLFSLEPFFLGNSRLYHMDVLLALFMFIALLVSWLNLKEFSYKRSVLAGIFLSLSFLTKSIGIGTLLIFFHNTRSLYFNNFYSLPGAMGETGLLLVGNIRRVRKGRYKKRSRANSVRGDHAGWGNFILPFGNAYENNTVLNRRANPMFHEMFRFYICARKKYPF</sequence>
<reference evidence="3 4" key="1">
    <citation type="journal article" date="2015" name="Nature">
        <title>rRNA introns, odd ribosomes, and small enigmatic genomes across a large radiation of phyla.</title>
        <authorList>
            <person name="Brown C.T."/>
            <person name="Hug L.A."/>
            <person name="Thomas B.C."/>
            <person name="Sharon I."/>
            <person name="Castelle C.J."/>
            <person name="Singh A."/>
            <person name="Wilkins M.J."/>
            <person name="Williams K.H."/>
            <person name="Banfield J.F."/>
        </authorList>
    </citation>
    <scope>NUCLEOTIDE SEQUENCE [LARGE SCALE GENOMIC DNA]</scope>
</reference>
<dbReference type="AlphaFoldDB" id="A0A0G1EIZ8"/>
<keyword evidence="1" id="KW-1133">Transmembrane helix</keyword>
<protein>
    <recommendedName>
        <fullName evidence="2">Glycosyltransferase RgtA/B/C/D-like domain-containing protein</fullName>
    </recommendedName>
</protein>
<feature type="transmembrane region" description="Helical" evidence="1">
    <location>
        <begin position="185"/>
        <end position="208"/>
    </location>
</feature>
<feature type="transmembrane region" description="Helical" evidence="1">
    <location>
        <begin position="154"/>
        <end position="173"/>
    </location>
</feature>
<feature type="domain" description="Glycosyltransferase RgtA/B/C/D-like" evidence="2">
    <location>
        <begin position="105"/>
        <end position="201"/>
    </location>
</feature>
<dbReference type="EMBL" id="LCGF01000029">
    <property type="protein sequence ID" value="KKT10051.1"/>
    <property type="molecule type" value="Genomic_DNA"/>
</dbReference>
<evidence type="ECO:0000313" key="3">
    <source>
        <dbReference type="EMBL" id="KKT10051.1"/>
    </source>
</evidence>
<dbReference type="InterPro" id="IPR038731">
    <property type="entry name" value="RgtA/B/C-like"/>
</dbReference>
<keyword evidence="1" id="KW-0812">Transmembrane</keyword>
<feature type="transmembrane region" description="Helical" evidence="1">
    <location>
        <begin position="220"/>
        <end position="240"/>
    </location>
</feature>
<keyword evidence="1" id="KW-0472">Membrane</keyword>
<evidence type="ECO:0000256" key="1">
    <source>
        <dbReference type="SAM" id="Phobius"/>
    </source>
</evidence>
<evidence type="ECO:0000259" key="2">
    <source>
        <dbReference type="Pfam" id="PF13231"/>
    </source>
</evidence>
<proteinExistence type="predicted"/>
<accession>A0A0G1EIZ8</accession>
<dbReference type="Pfam" id="PF13231">
    <property type="entry name" value="PMT_2"/>
    <property type="match status" value="1"/>
</dbReference>
<name>A0A0G1EIZ8_UNCKA</name>
<dbReference type="Proteomes" id="UP000033910">
    <property type="component" value="Unassembled WGS sequence"/>
</dbReference>
<organism evidence="3 4">
    <name type="scientific">candidate division WWE3 bacterium GW2011_GWB2_43_22</name>
    <dbReference type="NCBI Taxonomy" id="1619118"/>
    <lineage>
        <taxon>Bacteria</taxon>
        <taxon>Katanobacteria</taxon>
    </lineage>
</organism>